<dbReference type="AlphaFoldDB" id="A0A381QBU1"/>
<dbReference type="SMART" id="SM00853">
    <property type="entry name" value="MutL_C"/>
    <property type="match status" value="1"/>
</dbReference>
<dbReference type="InterPro" id="IPR042120">
    <property type="entry name" value="MutL_C_dimsub"/>
</dbReference>
<dbReference type="GO" id="GO:0005524">
    <property type="term" value="F:ATP binding"/>
    <property type="evidence" value="ECO:0007669"/>
    <property type="project" value="InterPro"/>
</dbReference>
<dbReference type="CDD" id="cd16926">
    <property type="entry name" value="HATPase_MutL-MLH-PMS-like"/>
    <property type="match status" value="1"/>
</dbReference>
<protein>
    <recommendedName>
        <fullName evidence="7">DNA mismatch repair protein S5 domain-containing protein</fullName>
    </recommendedName>
</protein>
<evidence type="ECO:0000256" key="3">
    <source>
        <dbReference type="ARBA" id="ARBA00023204"/>
    </source>
</evidence>
<dbReference type="InterPro" id="IPR002099">
    <property type="entry name" value="MutL/Mlh/PMS"/>
</dbReference>
<dbReference type="GO" id="GO:0030983">
    <property type="term" value="F:mismatched DNA binding"/>
    <property type="evidence" value="ECO:0007669"/>
    <property type="project" value="InterPro"/>
</dbReference>
<gene>
    <name evidence="6" type="ORF">METZ01_LOCUS28381</name>
</gene>
<dbReference type="SMART" id="SM01340">
    <property type="entry name" value="DNA_mis_repair"/>
    <property type="match status" value="1"/>
</dbReference>
<dbReference type="InterPro" id="IPR013507">
    <property type="entry name" value="DNA_mismatch_S5_2-like"/>
</dbReference>
<dbReference type="GO" id="GO:0016887">
    <property type="term" value="F:ATP hydrolysis activity"/>
    <property type="evidence" value="ECO:0007669"/>
    <property type="project" value="InterPro"/>
</dbReference>
<dbReference type="HAMAP" id="MF_00149">
    <property type="entry name" value="DNA_mis_repair"/>
    <property type="match status" value="1"/>
</dbReference>
<dbReference type="GO" id="GO:0032300">
    <property type="term" value="C:mismatch repair complex"/>
    <property type="evidence" value="ECO:0007669"/>
    <property type="project" value="InterPro"/>
</dbReference>
<dbReference type="InterPro" id="IPR014721">
    <property type="entry name" value="Ribsml_uS5_D2-typ_fold_subgr"/>
</dbReference>
<dbReference type="EMBL" id="UINC01001249">
    <property type="protein sequence ID" value="SUZ75527.1"/>
    <property type="molecule type" value="Genomic_DNA"/>
</dbReference>
<dbReference type="PROSITE" id="PS00058">
    <property type="entry name" value="DNA_MISMATCH_REPAIR_1"/>
    <property type="match status" value="1"/>
</dbReference>
<dbReference type="InterPro" id="IPR038973">
    <property type="entry name" value="MutL/Mlh/Pms-like"/>
</dbReference>
<feature type="domain" description="MutL C-terminal dimerisation" evidence="4">
    <location>
        <begin position="398"/>
        <end position="539"/>
    </location>
</feature>
<organism evidence="6">
    <name type="scientific">marine metagenome</name>
    <dbReference type="NCBI Taxonomy" id="408172"/>
    <lineage>
        <taxon>unclassified sequences</taxon>
        <taxon>metagenomes</taxon>
        <taxon>ecological metagenomes</taxon>
    </lineage>
</organism>
<dbReference type="InterPro" id="IPR037198">
    <property type="entry name" value="MutL_C_sf"/>
</dbReference>
<dbReference type="SUPFAM" id="SSF118116">
    <property type="entry name" value="DNA mismatch repair protein MutL"/>
    <property type="match status" value="1"/>
</dbReference>
<dbReference type="Gene3D" id="3.30.565.10">
    <property type="entry name" value="Histidine kinase-like ATPase, C-terminal domain"/>
    <property type="match status" value="1"/>
</dbReference>
<evidence type="ECO:0008006" key="7">
    <source>
        <dbReference type="Google" id="ProtNLM"/>
    </source>
</evidence>
<dbReference type="Pfam" id="PF01119">
    <property type="entry name" value="DNA_mis_repair"/>
    <property type="match status" value="1"/>
</dbReference>
<dbReference type="GO" id="GO:0140664">
    <property type="term" value="F:ATP-dependent DNA damage sensor activity"/>
    <property type="evidence" value="ECO:0007669"/>
    <property type="project" value="InterPro"/>
</dbReference>
<dbReference type="CDD" id="cd00782">
    <property type="entry name" value="MutL_Trans"/>
    <property type="match status" value="1"/>
</dbReference>
<dbReference type="PANTHER" id="PTHR10073">
    <property type="entry name" value="DNA MISMATCH REPAIR PROTEIN MLH, PMS, MUTL"/>
    <property type="match status" value="1"/>
</dbReference>
<evidence type="ECO:0000313" key="6">
    <source>
        <dbReference type="EMBL" id="SUZ75527.1"/>
    </source>
</evidence>
<dbReference type="FunFam" id="3.30.565.10:FF:000003">
    <property type="entry name" value="DNA mismatch repair endonuclease MutL"/>
    <property type="match status" value="1"/>
</dbReference>
<evidence type="ECO:0000259" key="4">
    <source>
        <dbReference type="SMART" id="SM00853"/>
    </source>
</evidence>
<dbReference type="Gene3D" id="3.30.1370.100">
    <property type="entry name" value="MutL, C-terminal domain, regulatory subdomain"/>
    <property type="match status" value="1"/>
</dbReference>
<keyword evidence="2" id="KW-0227">DNA damage</keyword>
<dbReference type="InterPro" id="IPR014762">
    <property type="entry name" value="DNA_mismatch_repair_CS"/>
</dbReference>
<keyword evidence="3" id="KW-0234">DNA repair</keyword>
<evidence type="ECO:0000256" key="2">
    <source>
        <dbReference type="ARBA" id="ARBA00022763"/>
    </source>
</evidence>
<dbReference type="InterPro" id="IPR014790">
    <property type="entry name" value="MutL_C"/>
</dbReference>
<dbReference type="PANTHER" id="PTHR10073:SF12">
    <property type="entry name" value="DNA MISMATCH REPAIR PROTEIN MLH1"/>
    <property type="match status" value="1"/>
</dbReference>
<dbReference type="Gene3D" id="3.30.230.10">
    <property type="match status" value="1"/>
</dbReference>
<dbReference type="GO" id="GO:0006298">
    <property type="term" value="P:mismatch repair"/>
    <property type="evidence" value="ECO:0007669"/>
    <property type="project" value="InterPro"/>
</dbReference>
<dbReference type="Pfam" id="PF08676">
    <property type="entry name" value="MutL_C"/>
    <property type="match status" value="1"/>
</dbReference>
<sequence length="579" mass="66817">MNIIYQLPKSVSNQIAAGEVVQRPSSVVKELLENSIDAKAKNIKIIIKDAGKQSITIIDDGIGMSKEDAIKCFNRHSTSKLKNAEDLFKIKTMGFRGEALSSISAVSDIILKTKSIDDEMGYEINIKNSKIIKEHEIDKDQGTSIIIKNIFFTVPARRNFLKSNKVELKYIIDEFIRIAISNANLNFILLNNELEIYNLKSSTLSKRIISLFKKSYEKQLVLCDEKFGNICIHGFIGKPEYSKKTRGEQFIFVNNRFIKSNYLNHAIIKSYEGLIEEKKYPFYVLFLQINTNEVDINIHPTKTEVKFEDEKLLYNLMNSSVSKSLSSHHIMPSIDFNADINFSNKTVIEYDNKEYQNIRPSSSSNKQNWKKIFDEVKTEHSNDKLIFENDLIEIQNKPVQFLDNFIFKQLGKKLLVFNHKNCQQRILYEKFKNSSLNSNANSQQNLFPKYIEFNNSDFQLIKEILNDIKSIGFNIDVFGKNSVIINGVPTGLDDINEEEIIESFIEEIKKNNQNLKAEKKEIILKSFSRKAKIINNKRLNHKEMESIIDRLFACANPKYSPDGELNFVELGNDKIKNLF</sequence>
<accession>A0A381QBU1</accession>
<dbReference type="InterPro" id="IPR020568">
    <property type="entry name" value="Ribosomal_Su5_D2-typ_SF"/>
</dbReference>
<dbReference type="InterPro" id="IPR020667">
    <property type="entry name" value="DNA_mismatch_repair_MutL"/>
</dbReference>
<comment type="similarity">
    <text evidence="1">Belongs to the DNA mismatch repair MutL/HexB family.</text>
</comment>
<reference evidence="6" key="1">
    <citation type="submission" date="2018-05" db="EMBL/GenBank/DDBJ databases">
        <authorList>
            <person name="Lanie J.A."/>
            <person name="Ng W.-L."/>
            <person name="Kazmierczak K.M."/>
            <person name="Andrzejewski T.M."/>
            <person name="Davidsen T.M."/>
            <person name="Wayne K.J."/>
            <person name="Tettelin H."/>
            <person name="Glass J.I."/>
            <person name="Rusch D."/>
            <person name="Podicherti R."/>
            <person name="Tsui H.-C.T."/>
            <person name="Winkler M.E."/>
        </authorList>
    </citation>
    <scope>NUCLEOTIDE SEQUENCE</scope>
</reference>
<dbReference type="Pfam" id="PF13589">
    <property type="entry name" value="HATPase_c_3"/>
    <property type="match status" value="1"/>
</dbReference>
<dbReference type="SUPFAM" id="SSF54211">
    <property type="entry name" value="Ribosomal protein S5 domain 2-like"/>
    <property type="match status" value="1"/>
</dbReference>
<name>A0A381QBU1_9ZZZZ</name>
<evidence type="ECO:0000256" key="1">
    <source>
        <dbReference type="ARBA" id="ARBA00006082"/>
    </source>
</evidence>
<proteinExistence type="inferred from homology"/>
<evidence type="ECO:0000259" key="5">
    <source>
        <dbReference type="SMART" id="SM01340"/>
    </source>
</evidence>
<dbReference type="NCBIfam" id="TIGR00585">
    <property type="entry name" value="mutl"/>
    <property type="match status" value="1"/>
</dbReference>
<dbReference type="SUPFAM" id="SSF55874">
    <property type="entry name" value="ATPase domain of HSP90 chaperone/DNA topoisomerase II/histidine kinase"/>
    <property type="match status" value="1"/>
</dbReference>
<dbReference type="Gene3D" id="3.30.1540.20">
    <property type="entry name" value="MutL, C-terminal domain, dimerisation subdomain"/>
    <property type="match status" value="1"/>
</dbReference>
<dbReference type="InterPro" id="IPR036890">
    <property type="entry name" value="HATPase_C_sf"/>
</dbReference>
<dbReference type="InterPro" id="IPR042121">
    <property type="entry name" value="MutL_C_regsub"/>
</dbReference>
<feature type="domain" description="DNA mismatch repair protein S5" evidence="5">
    <location>
        <begin position="208"/>
        <end position="326"/>
    </location>
</feature>